<dbReference type="Pfam" id="PF02463">
    <property type="entry name" value="SMC_N"/>
    <property type="match status" value="1"/>
</dbReference>
<keyword evidence="2" id="KW-0238">DNA-binding</keyword>
<evidence type="ECO:0000313" key="4">
    <source>
        <dbReference type="EMBL" id="SVB55335.1"/>
    </source>
</evidence>
<feature type="non-terminal residue" evidence="4">
    <location>
        <position position="1"/>
    </location>
</feature>
<feature type="domain" description="RecF/RecN/SMC N-terminal" evidence="3">
    <location>
        <begin position="2"/>
        <end position="226"/>
    </location>
</feature>
<accession>A0A382EY35</accession>
<feature type="non-terminal residue" evidence="4">
    <location>
        <position position="392"/>
    </location>
</feature>
<sequence>VFLKRLTIKGFKSFADSATLDLEPGVTAVVGPNGSGKSNVVDAIAWVLGAQAPSAVRSQRMDDVIFAGTTDRSALGRAEVSLTIDNSDSSLALDFPEITITRTLFRSGESEYSLNGSPCRLLDVQELLSDVGVGRQQHVIISQGQIDAVLNAREEDRRSIIEDATGILKFRKRKEKAERRLDSTGSNLDRLGDMQREVKRQLKPLERQAEAARKHGNFLEELKSLRLFRFSKEFNELKGLASSESERRADLAKQETQSVSELQRFETKISTAESELASRGEDDLGDQLVRFEALRERTRGLKAVLVERQKGIERDRDTLVSSEVIAGLEVELIKAKKEEESLTKEEELLFPEIKTLKQLEEELTADWTTFKTDWADGVPVIGGRASEIRGEL</sequence>
<name>A0A382EY35_9ZZZZ</name>
<reference evidence="4" key="1">
    <citation type="submission" date="2018-05" db="EMBL/GenBank/DDBJ databases">
        <authorList>
            <person name="Lanie J.A."/>
            <person name="Ng W.-L."/>
            <person name="Kazmierczak K.M."/>
            <person name="Andrzejewski T.M."/>
            <person name="Davidsen T.M."/>
            <person name="Wayne K.J."/>
            <person name="Tettelin H."/>
            <person name="Glass J.I."/>
            <person name="Rusch D."/>
            <person name="Podicherti R."/>
            <person name="Tsui H.-C.T."/>
            <person name="Winkler M.E."/>
        </authorList>
    </citation>
    <scope>NUCLEOTIDE SEQUENCE</scope>
</reference>
<dbReference type="SUPFAM" id="SSF52540">
    <property type="entry name" value="P-loop containing nucleoside triphosphate hydrolases"/>
    <property type="match status" value="1"/>
</dbReference>
<evidence type="ECO:0000259" key="3">
    <source>
        <dbReference type="Pfam" id="PF02463"/>
    </source>
</evidence>
<dbReference type="AlphaFoldDB" id="A0A382EY35"/>
<dbReference type="InterPro" id="IPR050308">
    <property type="entry name" value="MukB/SMC"/>
</dbReference>
<organism evidence="4">
    <name type="scientific">marine metagenome</name>
    <dbReference type="NCBI Taxonomy" id="408172"/>
    <lineage>
        <taxon>unclassified sequences</taxon>
        <taxon>metagenomes</taxon>
        <taxon>ecological metagenomes</taxon>
    </lineage>
</organism>
<evidence type="ECO:0000256" key="2">
    <source>
        <dbReference type="ARBA" id="ARBA00023125"/>
    </source>
</evidence>
<keyword evidence="1" id="KW-0963">Cytoplasm</keyword>
<dbReference type="PANTHER" id="PTHR42963:SF1">
    <property type="entry name" value="DUF4476 DOMAIN-CONTAINING PROTEIN"/>
    <property type="match status" value="1"/>
</dbReference>
<protein>
    <recommendedName>
        <fullName evidence="3">RecF/RecN/SMC N-terminal domain-containing protein</fullName>
    </recommendedName>
</protein>
<dbReference type="InterPro" id="IPR027417">
    <property type="entry name" value="P-loop_NTPase"/>
</dbReference>
<dbReference type="PANTHER" id="PTHR42963">
    <property type="entry name" value="CHROMOSOME PARTITION PROTEIN MUKB"/>
    <property type="match status" value="1"/>
</dbReference>
<dbReference type="Gene3D" id="3.40.50.300">
    <property type="entry name" value="P-loop containing nucleotide triphosphate hydrolases"/>
    <property type="match status" value="1"/>
</dbReference>
<dbReference type="EMBL" id="UINC01046832">
    <property type="protein sequence ID" value="SVB55335.1"/>
    <property type="molecule type" value="Genomic_DNA"/>
</dbReference>
<dbReference type="GO" id="GO:0005737">
    <property type="term" value="C:cytoplasm"/>
    <property type="evidence" value="ECO:0007669"/>
    <property type="project" value="TreeGrafter"/>
</dbReference>
<dbReference type="InterPro" id="IPR003395">
    <property type="entry name" value="RecF/RecN/SMC_N"/>
</dbReference>
<evidence type="ECO:0000256" key="1">
    <source>
        <dbReference type="ARBA" id="ARBA00022490"/>
    </source>
</evidence>
<proteinExistence type="predicted"/>
<gene>
    <name evidence="4" type="ORF">METZ01_LOCUS208189</name>
</gene>
<dbReference type="GO" id="GO:0003677">
    <property type="term" value="F:DNA binding"/>
    <property type="evidence" value="ECO:0007669"/>
    <property type="project" value="UniProtKB-KW"/>
</dbReference>